<dbReference type="GO" id="GO:0003743">
    <property type="term" value="F:translation initiation factor activity"/>
    <property type="evidence" value="ECO:0007669"/>
    <property type="project" value="UniProtKB-KW"/>
</dbReference>
<dbReference type="AlphaFoldDB" id="A0A2P6VBS6"/>
<evidence type="ECO:0000313" key="8">
    <source>
        <dbReference type="EMBL" id="PSC71549.1"/>
    </source>
</evidence>
<dbReference type="STRING" id="554055.A0A2P6VBS6"/>
<keyword evidence="9" id="KW-0436">Ligase</keyword>
<evidence type="ECO:0000259" key="7">
    <source>
        <dbReference type="PROSITE" id="PS50089"/>
    </source>
</evidence>
<evidence type="ECO:0000256" key="6">
    <source>
        <dbReference type="SAM" id="MobiDB-lite"/>
    </source>
</evidence>
<proteinExistence type="inferred from homology"/>
<reference evidence="9 10" key="1">
    <citation type="journal article" date="2018" name="Plant J.">
        <title>Genome sequences of Chlorella sorokiniana UTEX 1602 and Micractinium conductrix SAG 241.80: implications to maltose excretion by a green alga.</title>
        <authorList>
            <person name="Arriola M.B."/>
            <person name="Velmurugan N."/>
            <person name="Zhang Y."/>
            <person name="Plunkett M.H."/>
            <person name="Hondzo H."/>
            <person name="Barney B.M."/>
        </authorList>
    </citation>
    <scope>NUCLEOTIDE SEQUENCE [LARGE SCALE GENOMIC DNA]</scope>
    <source>
        <strain evidence="9 10">SAG 241.80</strain>
    </source>
</reference>
<evidence type="ECO:0000313" key="10">
    <source>
        <dbReference type="Proteomes" id="UP000239649"/>
    </source>
</evidence>
<dbReference type="Proteomes" id="UP000239649">
    <property type="component" value="Unassembled WGS sequence"/>
</dbReference>
<evidence type="ECO:0000256" key="2">
    <source>
        <dbReference type="ARBA" id="ARBA00022540"/>
    </source>
</evidence>
<keyword evidence="4" id="KW-0863">Zinc-finger</keyword>
<dbReference type="Pfam" id="PF13920">
    <property type="entry name" value="zf-C3HC4_3"/>
    <property type="match status" value="1"/>
</dbReference>
<dbReference type="PANTHER" id="PTHR23253:SF9">
    <property type="entry name" value="EUKARYOTIC TRANSLATION INITIATION FACTOR 4 GAMMA 2"/>
    <property type="match status" value="1"/>
</dbReference>
<dbReference type="EMBL" id="LHPF02000014">
    <property type="protein sequence ID" value="PSC71549.1"/>
    <property type="molecule type" value="Genomic_DNA"/>
</dbReference>
<dbReference type="PANTHER" id="PTHR23253">
    <property type="entry name" value="EUKARYOTIC TRANSLATION INITIATION FACTOR 4 GAMMA"/>
    <property type="match status" value="1"/>
</dbReference>
<keyword evidence="4" id="KW-0862">Zinc</keyword>
<reference evidence="9" key="2">
    <citation type="submission" date="2018-02" db="EMBL/GenBank/DDBJ databases">
        <authorList>
            <person name="Cohen D.B."/>
            <person name="Kent A.D."/>
        </authorList>
    </citation>
    <scope>NUCLEOTIDE SEQUENCE</scope>
    <source>
        <strain evidence="9">SAG 241.80</strain>
    </source>
</reference>
<gene>
    <name evidence="9" type="ORF">C2E20_5137</name>
</gene>
<dbReference type="GO" id="GO:0016874">
    <property type="term" value="F:ligase activity"/>
    <property type="evidence" value="ECO:0007669"/>
    <property type="project" value="UniProtKB-KW"/>
</dbReference>
<dbReference type="Gene3D" id="3.30.40.10">
    <property type="entry name" value="Zinc/RING finger domain, C3HC4 (zinc finger)"/>
    <property type="match status" value="1"/>
</dbReference>
<feature type="compositionally biased region" description="Gly residues" evidence="6">
    <location>
        <begin position="728"/>
        <end position="741"/>
    </location>
</feature>
<evidence type="ECO:0000256" key="5">
    <source>
        <dbReference type="SAM" id="Coils"/>
    </source>
</evidence>
<name>A0A2P6VBS6_9CHLO</name>
<organism evidence="9 10">
    <name type="scientific">Micractinium conductrix</name>
    <dbReference type="NCBI Taxonomy" id="554055"/>
    <lineage>
        <taxon>Eukaryota</taxon>
        <taxon>Viridiplantae</taxon>
        <taxon>Chlorophyta</taxon>
        <taxon>core chlorophytes</taxon>
        <taxon>Trebouxiophyceae</taxon>
        <taxon>Chlorellales</taxon>
        <taxon>Chlorellaceae</taxon>
        <taxon>Chlorella clade</taxon>
        <taxon>Micractinium</taxon>
    </lineage>
</organism>
<feature type="domain" description="RING-type" evidence="7">
    <location>
        <begin position="878"/>
        <end position="919"/>
    </location>
</feature>
<keyword evidence="4" id="KW-0479">Metal-binding</keyword>
<evidence type="ECO:0000256" key="4">
    <source>
        <dbReference type="PROSITE-ProRule" id="PRU00175"/>
    </source>
</evidence>
<feature type="region of interest" description="Disordered" evidence="6">
    <location>
        <begin position="227"/>
        <end position="255"/>
    </location>
</feature>
<feature type="coiled-coil region" evidence="5">
    <location>
        <begin position="492"/>
        <end position="570"/>
    </location>
</feature>
<dbReference type="InterPro" id="IPR016024">
    <property type="entry name" value="ARM-type_fold"/>
</dbReference>
<dbReference type="InterPro" id="IPR001841">
    <property type="entry name" value="Znf_RING"/>
</dbReference>
<comment type="similarity">
    <text evidence="1">Belongs to the eukaryotic initiation factor 4G family.</text>
</comment>
<keyword evidence="5" id="KW-0175">Coiled coil</keyword>
<dbReference type="EMBL" id="LHPF02000014">
    <property type="protein sequence ID" value="PSC71550.1"/>
    <property type="molecule type" value="Genomic_DNA"/>
</dbReference>
<dbReference type="Pfam" id="PF02854">
    <property type="entry name" value="MIF4G"/>
    <property type="match status" value="1"/>
</dbReference>
<evidence type="ECO:0000256" key="1">
    <source>
        <dbReference type="ARBA" id="ARBA00005775"/>
    </source>
</evidence>
<keyword evidence="3" id="KW-0648">Protein biosynthesis</keyword>
<feature type="compositionally biased region" description="Low complexity" evidence="6">
    <location>
        <begin position="785"/>
        <end position="815"/>
    </location>
</feature>
<dbReference type="SUPFAM" id="SSF48371">
    <property type="entry name" value="ARM repeat"/>
    <property type="match status" value="1"/>
</dbReference>
<sequence>MAAAAVVDDEGALAEVGLASEIAAQLQAGGEADLEATALELLQRGAEEGGAAAAGTADVTARLLQELPTEQARVLRRLLLQAAQAQFDGGAADGWLGICALLAELYAQEAIPETVVHDCLEQLLWDTRHPRPTDIDCVCALLGSVGPLLEESELDAADEIMDDFFDRLQHLAASEALPHQQHQAVRALLRRRAAGWEEGDAPEGEALVALAGRGGGGPADDWRAVLDRKKEGGGGGGGGEGVQDSARREGRGAAAEGAATAGAAAAAAAGAGGAAAAGEPAPPNLEQQKQAAVADAVAAAGGAGEWTVAQLSQQLLGSALDLSTAEDAGRLLPPLLDAAVDAAASVLGGGSLVAGQDLPASIAGCCALVAHLAGRCPPVGAAAATHLSRAFRQRAAARSAAARQRLGLQMLLAGALREALPEAQLHSMLEQLARQVMNPTPSDVVCLLGLLRGAAQQAESRKGGWWKAAAQLAASPNVAPDLHRELQHLLLLREAQWDAAAAAAAAAELEARRQAEVEAAALAEARLQRQAQEEAAARATAEVAAAEEKIKAAAARLAELQRQQAVAEAAASQACIRAQQAEAVAAGAAARQAESDRMAAVARRQAQEAQAAEAQARQAAADAAAAPAGGGGKGRSTELGRHWYYAYLGGYGPYGPVTASELLAWQYKEPTLAGELQVIEIGEVNWLPLEQRLADLQDDLPPLPHRAGAVAAIPTMPAPGAAAARGAAGRGGRGAGRGRGGSTEFPSELMPPPDQAAGRGGRGRGRGREAAPARGRGGRGRGDVPPRSASASPSAKYATRPVAAAPQPQPQQQQAPPRPASPPAYDMEELVPHLYALEEQPAVAQPAVAPAAPAPTFTGGGYNPMRAAAAPPRQTDLCPGCFTNESTHLWVPCGHRGHCSDCLPDYFTNEEKLQNCPSCLVCRQPASAYMRVYD</sequence>
<comment type="caution">
    <text evidence="9">The sequence shown here is derived from an EMBL/GenBank/DDBJ whole genome shotgun (WGS) entry which is preliminary data.</text>
</comment>
<dbReference type="GO" id="GO:0008270">
    <property type="term" value="F:zinc ion binding"/>
    <property type="evidence" value="ECO:0007669"/>
    <property type="project" value="UniProtKB-KW"/>
</dbReference>
<evidence type="ECO:0000313" key="9">
    <source>
        <dbReference type="EMBL" id="PSC71550.1"/>
    </source>
</evidence>
<feature type="region of interest" description="Disordered" evidence="6">
    <location>
        <begin position="720"/>
        <end position="825"/>
    </location>
</feature>
<dbReference type="Gene3D" id="1.25.40.180">
    <property type="match status" value="1"/>
</dbReference>
<dbReference type="InterPro" id="IPR013083">
    <property type="entry name" value="Znf_RING/FYVE/PHD"/>
</dbReference>
<accession>A0A2P6VBS6</accession>
<dbReference type="GO" id="GO:0016281">
    <property type="term" value="C:eukaryotic translation initiation factor 4F complex"/>
    <property type="evidence" value="ECO:0007669"/>
    <property type="project" value="TreeGrafter"/>
</dbReference>
<dbReference type="InterPro" id="IPR003890">
    <property type="entry name" value="MIF4G-like_typ-3"/>
</dbReference>
<protein>
    <submittedName>
        <fullName evidence="8">Tubulin-tyrosine ligase family isoform A</fullName>
    </submittedName>
    <submittedName>
        <fullName evidence="9">Tubulin-tyrosine ligase family isoform B</fullName>
    </submittedName>
</protein>
<dbReference type="PROSITE" id="PS50089">
    <property type="entry name" value="ZF_RING_2"/>
    <property type="match status" value="1"/>
</dbReference>
<keyword evidence="2" id="KW-0396">Initiation factor</keyword>
<dbReference type="GO" id="GO:0003729">
    <property type="term" value="F:mRNA binding"/>
    <property type="evidence" value="ECO:0007669"/>
    <property type="project" value="TreeGrafter"/>
</dbReference>
<keyword evidence="10" id="KW-1185">Reference proteome</keyword>
<evidence type="ECO:0000256" key="3">
    <source>
        <dbReference type="ARBA" id="ARBA00022917"/>
    </source>
</evidence>
<dbReference type="OrthoDB" id="514777at2759"/>